<feature type="region of interest" description="Disordered" evidence="1">
    <location>
        <begin position="209"/>
        <end position="231"/>
    </location>
</feature>
<organism evidence="3 4">
    <name type="scientific">Microthyrium microscopicum</name>
    <dbReference type="NCBI Taxonomy" id="703497"/>
    <lineage>
        <taxon>Eukaryota</taxon>
        <taxon>Fungi</taxon>
        <taxon>Dikarya</taxon>
        <taxon>Ascomycota</taxon>
        <taxon>Pezizomycotina</taxon>
        <taxon>Dothideomycetes</taxon>
        <taxon>Dothideomycetes incertae sedis</taxon>
        <taxon>Microthyriales</taxon>
        <taxon>Microthyriaceae</taxon>
        <taxon>Microthyrium</taxon>
    </lineage>
</organism>
<dbReference type="Proteomes" id="UP000799302">
    <property type="component" value="Unassembled WGS sequence"/>
</dbReference>
<dbReference type="PANTHER" id="PTHR37544:SF3">
    <property type="entry name" value="SPRAY"/>
    <property type="match status" value="1"/>
</dbReference>
<name>A0A6A6USB2_9PEZI</name>
<gene>
    <name evidence="3" type="ORF">BT63DRAFT_435720</name>
</gene>
<protein>
    <submittedName>
        <fullName evidence="3">Uncharacterized protein</fullName>
    </submittedName>
</protein>
<feature type="transmembrane region" description="Helical" evidence="2">
    <location>
        <begin position="671"/>
        <end position="692"/>
    </location>
</feature>
<evidence type="ECO:0000313" key="3">
    <source>
        <dbReference type="EMBL" id="KAF2674646.1"/>
    </source>
</evidence>
<feature type="transmembrane region" description="Helical" evidence="2">
    <location>
        <begin position="638"/>
        <end position="659"/>
    </location>
</feature>
<accession>A0A6A6USB2</accession>
<reference evidence="3" key="1">
    <citation type="journal article" date="2020" name="Stud. Mycol.">
        <title>101 Dothideomycetes genomes: a test case for predicting lifestyles and emergence of pathogens.</title>
        <authorList>
            <person name="Haridas S."/>
            <person name="Albert R."/>
            <person name="Binder M."/>
            <person name="Bloem J."/>
            <person name="Labutti K."/>
            <person name="Salamov A."/>
            <person name="Andreopoulos B."/>
            <person name="Baker S."/>
            <person name="Barry K."/>
            <person name="Bills G."/>
            <person name="Bluhm B."/>
            <person name="Cannon C."/>
            <person name="Castanera R."/>
            <person name="Culley D."/>
            <person name="Daum C."/>
            <person name="Ezra D."/>
            <person name="Gonzalez J."/>
            <person name="Henrissat B."/>
            <person name="Kuo A."/>
            <person name="Liang C."/>
            <person name="Lipzen A."/>
            <person name="Lutzoni F."/>
            <person name="Magnuson J."/>
            <person name="Mondo S."/>
            <person name="Nolan M."/>
            <person name="Ohm R."/>
            <person name="Pangilinan J."/>
            <person name="Park H.-J."/>
            <person name="Ramirez L."/>
            <person name="Alfaro M."/>
            <person name="Sun H."/>
            <person name="Tritt A."/>
            <person name="Yoshinaga Y."/>
            <person name="Zwiers L.-H."/>
            <person name="Turgeon B."/>
            <person name="Goodwin S."/>
            <person name="Spatafora J."/>
            <person name="Crous P."/>
            <person name="Grigoriev I."/>
        </authorList>
    </citation>
    <scope>NUCLEOTIDE SEQUENCE</scope>
    <source>
        <strain evidence="3">CBS 115976</strain>
    </source>
</reference>
<sequence length="876" mass="94960">MESAYQPQYTVAHYGDGGQPGYTDQTAYHGAQAGYNSQHTGYGPQSPGVYGEIPANNAGYAQQHTQGTYAELPVNNAGQVDRSSFSSYGDNTNRSSIPAYDDQNYNYNYAAQADPIKQHPAVNPKPLRKGHFYIPPVLRLPSLLIVFLITVALLGAVEYGVQKLPHKEKNKHADPAAFVSSVVSQAKSVASSIVKRAPQTTVIPAQTTTVPSESAGGTSAVPRSSYVTTTTSEQGTIVGTVPPSSYATAPPTSYAPTAPPNSYVTSTVASGSYVGGGTSSVAKDSYVTASASLTSGSYVGIPSVAQSSYVTTQRLTTQIPTTQVTSVASTIISTNAAGQATTLVTYVPTTSTGLATVETSVATLVGAGTNVKGQNGNEPFPRWQVFVGNSYLALLVAVIFKQFWTAISSQARLIEPFAQMNTDAGATAKSVLSSFYLSSSLIPEPILALMKGQWFILATSTVYLAVGLLAPLGSELVWLDTNYTPCPNPVNTVKVNNINNPCWPPRLSIDPVLARVTEGLLTFTAVMTLTIMFMMWRIRTGVYSDPSSLATVAALTHHPEVLQDFRAISDEASSKDIALLLENKRYKLDEYMRPDGTWRYGIVPAHGMGAVHHYTPVDEKRAVQEAKPKHRAWRTIDLILDILFIVCLLALLGIVVAYYKDGNLEDPFNKFFNTMSFGPRFVLTATGSLFALNWKRLERDAHTLSPFHSMAQAPADPLRTILLRKSSVPLTSIFPMLFKSHYFASFIACIAVLAELLVIFLGAVPFAPGQFYEELLMACYTSMALLGLMVVSVVIMIIWKRRMPDLPRAPDTVSAVMTYVADSRMLDDFEGAEYCDDNELRNRIGGRGKRYVYGKRPGSDGQSRYLVDEESTLVYS</sequence>
<dbReference type="InterPro" id="IPR021840">
    <property type="entry name" value="DUF3433"/>
</dbReference>
<feature type="transmembrane region" description="Helical" evidence="2">
    <location>
        <begin position="140"/>
        <end position="161"/>
    </location>
</feature>
<keyword evidence="2" id="KW-0472">Membrane</keyword>
<dbReference type="AlphaFoldDB" id="A0A6A6USB2"/>
<dbReference type="PANTHER" id="PTHR37544">
    <property type="entry name" value="SPRAY-RELATED"/>
    <property type="match status" value="1"/>
</dbReference>
<dbReference type="OrthoDB" id="5428901at2759"/>
<feature type="transmembrane region" description="Helical" evidence="2">
    <location>
        <begin position="454"/>
        <end position="473"/>
    </location>
</feature>
<feature type="transmembrane region" description="Helical" evidence="2">
    <location>
        <begin position="520"/>
        <end position="538"/>
    </location>
</feature>
<dbReference type="EMBL" id="MU004230">
    <property type="protein sequence ID" value="KAF2674646.1"/>
    <property type="molecule type" value="Genomic_DNA"/>
</dbReference>
<dbReference type="Pfam" id="PF11915">
    <property type="entry name" value="DUF3433"/>
    <property type="match status" value="2"/>
</dbReference>
<evidence type="ECO:0000256" key="2">
    <source>
        <dbReference type="SAM" id="Phobius"/>
    </source>
</evidence>
<evidence type="ECO:0000313" key="4">
    <source>
        <dbReference type="Proteomes" id="UP000799302"/>
    </source>
</evidence>
<keyword evidence="2" id="KW-0812">Transmembrane</keyword>
<keyword evidence="2" id="KW-1133">Transmembrane helix</keyword>
<feature type="transmembrane region" description="Helical" evidence="2">
    <location>
        <begin position="742"/>
        <end position="763"/>
    </location>
</feature>
<keyword evidence="4" id="KW-1185">Reference proteome</keyword>
<feature type="transmembrane region" description="Helical" evidence="2">
    <location>
        <begin position="775"/>
        <end position="799"/>
    </location>
</feature>
<proteinExistence type="predicted"/>
<evidence type="ECO:0000256" key="1">
    <source>
        <dbReference type="SAM" id="MobiDB-lite"/>
    </source>
</evidence>